<proteinExistence type="predicted"/>
<evidence type="ECO:0000313" key="3">
    <source>
        <dbReference type="EMBL" id="BAM02771.1"/>
    </source>
</evidence>
<dbReference type="EMBL" id="AP012338">
    <property type="protein sequence ID" value="BAM02771.1"/>
    <property type="molecule type" value="Genomic_DNA"/>
</dbReference>
<dbReference type="Pfam" id="PF07589">
    <property type="entry name" value="PEP-CTERM"/>
    <property type="match status" value="1"/>
</dbReference>
<feature type="signal peptide" evidence="1">
    <location>
        <begin position="1"/>
        <end position="28"/>
    </location>
</feature>
<dbReference type="RefSeq" id="WP_014435991.1">
    <property type="nucleotide sequence ID" value="NC_017080.1"/>
</dbReference>
<reference evidence="3 4" key="1">
    <citation type="submission" date="2012-02" db="EMBL/GenBank/DDBJ databases">
        <title>Complete genome sequence of Phycisphaera mikurensis NBRC 102666.</title>
        <authorList>
            <person name="Ankai A."/>
            <person name="Hosoyama A."/>
            <person name="Terui Y."/>
            <person name="Sekine M."/>
            <person name="Fukai R."/>
            <person name="Kato Y."/>
            <person name="Nakamura S."/>
            <person name="Yamada-Narita S."/>
            <person name="Kawakoshi A."/>
            <person name="Fukunaga Y."/>
            <person name="Yamazaki S."/>
            <person name="Fujita N."/>
        </authorList>
    </citation>
    <scope>NUCLEOTIDE SEQUENCE [LARGE SCALE GENOMIC DNA]</scope>
    <source>
        <strain evidence="4">NBRC 102666 / KCTC 22515 / FYK2301M01</strain>
    </source>
</reference>
<evidence type="ECO:0000259" key="2">
    <source>
        <dbReference type="Pfam" id="PF07589"/>
    </source>
</evidence>
<protein>
    <recommendedName>
        <fullName evidence="2">Ice-binding protein C-terminal domain-containing protein</fullName>
    </recommendedName>
</protein>
<dbReference type="KEGG" id="phm:PSMK_06120"/>
<keyword evidence="1" id="KW-0732">Signal</keyword>
<dbReference type="AlphaFoldDB" id="I0IBY3"/>
<sequence>MSTTPSCRLPRVAAAAIAAAGVASSASAASFNDTFDSAGDIASNYTGFELTSSETAAGVDSNTYSSGSSFALDPVDGQVDFTVTIPSGFNLNILQRSVDAANLYDINQGMSLTMNASGLDPTFFDAIRNPATFGTSGGTLNADITVSVQNIDFGQYRLGVQVGGVDLPGGGQQNYAGSPDGVNFTLNIDNDSYSVLADGAELIADTAHGIVFSSLEGVTPTVGAQNVFAGGGNTSLSINSFAGTGVAVPEPATATLAAAGLGLLTLRRRGR</sequence>
<dbReference type="HOGENOM" id="CLU_1026192_0_0_0"/>
<organism evidence="3 4">
    <name type="scientific">Phycisphaera mikurensis (strain NBRC 102666 / KCTC 22515 / FYK2301M01)</name>
    <dbReference type="NCBI Taxonomy" id="1142394"/>
    <lineage>
        <taxon>Bacteria</taxon>
        <taxon>Pseudomonadati</taxon>
        <taxon>Planctomycetota</taxon>
        <taxon>Phycisphaerae</taxon>
        <taxon>Phycisphaerales</taxon>
        <taxon>Phycisphaeraceae</taxon>
        <taxon>Phycisphaera</taxon>
    </lineage>
</organism>
<dbReference type="STRING" id="1142394.PSMK_06120"/>
<gene>
    <name evidence="3" type="ordered locus">PSMK_06120</name>
</gene>
<feature type="chain" id="PRO_5005684045" description="Ice-binding protein C-terminal domain-containing protein" evidence="1">
    <location>
        <begin position="29"/>
        <end position="271"/>
    </location>
</feature>
<name>I0IBY3_PHYMF</name>
<accession>I0IBY3</accession>
<dbReference type="OrthoDB" id="9847921at2"/>
<feature type="domain" description="Ice-binding protein C-terminal" evidence="2">
    <location>
        <begin position="247"/>
        <end position="269"/>
    </location>
</feature>
<dbReference type="Proteomes" id="UP000007881">
    <property type="component" value="Chromosome"/>
</dbReference>
<dbReference type="InterPro" id="IPR013424">
    <property type="entry name" value="Ice-binding_C"/>
</dbReference>
<evidence type="ECO:0000256" key="1">
    <source>
        <dbReference type="SAM" id="SignalP"/>
    </source>
</evidence>
<keyword evidence="4" id="KW-1185">Reference proteome</keyword>
<evidence type="ECO:0000313" key="4">
    <source>
        <dbReference type="Proteomes" id="UP000007881"/>
    </source>
</evidence>